<dbReference type="InterPro" id="IPR007351">
    <property type="entry name" value="YjbR"/>
</dbReference>
<accession>A0A512ARJ0</accession>
<dbReference type="RefSeq" id="WP_218033310.1">
    <property type="nucleotide sequence ID" value="NZ_BJYR01000037.1"/>
</dbReference>
<dbReference type="Proteomes" id="UP000321464">
    <property type="component" value="Unassembled WGS sequence"/>
</dbReference>
<dbReference type="AlphaFoldDB" id="A0A512ARJ0"/>
<dbReference type="PANTHER" id="PTHR35145">
    <property type="entry name" value="CYTOPLASMIC PROTEIN-RELATED"/>
    <property type="match status" value="1"/>
</dbReference>
<evidence type="ECO:0000313" key="1">
    <source>
        <dbReference type="EMBL" id="GEO02167.1"/>
    </source>
</evidence>
<dbReference type="SUPFAM" id="SSF142906">
    <property type="entry name" value="YjbR-like"/>
    <property type="match status" value="1"/>
</dbReference>
<protein>
    <recommendedName>
        <fullName evidence="3">MmcQ/YjbR family DNA-binding protein</fullName>
    </recommendedName>
</protein>
<gene>
    <name evidence="1" type="ORF">NSE01_39990</name>
</gene>
<proteinExistence type="predicted"/>
<dbReference type="Pfam" id="PF04237">
    <property type="entry name" value="YjbR"/>
    <property type="match status" value="1"/>
</dbReference>
<organism evidence="1 2">
    <name type="scientific">Novosphingobium sediminis</name>
    <dbReference type="NCBI Taxonomy" id="707214"/>
    <lineage>
        <taxon>Bacteria</taxon>
        <taxon>Pseudomonadati</taxon>
        <taxon>Pseudomonadota</taxon>
        <taxon>Alphaproteobacteria</taxon>
        <taxon>Sphingomonadales</taxon>
        <taxon>Sphingomonadaceae</taxon>
        <taxon>Novosphingobium</taxon>
    </lineage>
</organism>
<keyword evidence="2" id="KW-1185">Reference proteome</keyword>
<reference evidence="1 2" key="1">
    <citation type="submission" date="2019-07" db="EMBL/GenBank/DDBJ databases">
        <title>Whole genome shotgun sequence of Novosphingobium sediminis NBRC 106119.</title>
        <authorList>
            <person name="Hosoyama A."/>
            <person name="Uohara A."/>
            <person name="Ohji S."/>
            <person name="Ichikawa N."/>
        </authorList>
    </citation>
    <scope>NUCLEOTIDE SEQUENCE [LARGE SCALE GENOMIC DNA]</scope>
    <source>
        <strain evidence="1 2">NBRC 106119</strain>
    </source>
</reference>
<name>A0A512ARJ0_9SPHN</name>
<sequence>MITYEAFNTYCAALPGTTYVCQWGGAHVWKVGGKVFAIGGWADGRIGITFKVSEIGFEVLKDAPGLRPAPYLASRGLLWLQHHDPDAMTDDEVLDLVEASYRLIAEKLPRKVRAGLGLGQI</sequence>
<dbReference type="EMBL" id="BJYR01000037">
    <property type="protein sequence ID" value="GEO02167.1"/>
    <property type="molecule type" value="Genomic_DNA"/>
</dbReference>
<dbReference type="PANTHER" id="PTHR35145:SF1">
    <property type="entry name" value="CYTOPLASMIC PROTEIN"/>
    <property type="match status" value="1"/>
</dbReference>
<evidence type="ECO:0000313" key="2">
    <source>
        <dbReference type="Proteomes" id="UP000321464"/>
    </source>
</evidence>
<dbReference type="Gene3D" id="3.90.1150.30">
    <property type="match status" value="1"/>
</dbReference>
<dbReference type="InterPro" id="IPR058532">
    <property type="entry name" value="YjbR/MT2646/Rv2570-like"/>
</dbReference>
<evidence type="ECO:0008006" key="3">
    <source>
        <dbReference type="Google" id="ProtNLM"/>
    </source>
</evidence>
<comment type="caution">
    <text evidence="1">The sequence shown here is derived from an EMBL/GenBank/DDBJ whole genome shotgun (WGS) entry which is preliminary data.</text>
</comment>
<dbReference type="InterPro" id="IPR038056">
    <property type="entry name" value="YjbR-like_sf"/>
</dbReference>